<dbReference type="STRING" id="137733.SAMN05421767_10416"/>
<dbReference type="EMBL" id="FOGF01000004">
    <property type="protein sequence ID" value="SEQ68089.1"/>
    <property type="molecule type" value="Genomic_DNA"/>
</dbReference>
<keyword evidence="2" id="KW-1133">Transmembrane helix</keyword>
<keyword evidence="4" id="KW-1185">Reference proteome</keyword>
<name>A0A1H9I0B3_9LACT</name>
<evidence type="ECO:0000313" key="3">
    <source>
        <dbReference type="EMBL" id="SEQ68089.1"/>
    </source>
</evidence>
<keyword evidence="2" id="KW-0812">Transmembrane</keyword>
<keyword evidence="2" id="KW-0472">Membrane</keyword>
<proteinExistence type="predicted"/>
<feature type="transmembrane region" description="Helical" evidence="2">
    <location>
        <begin position="20"/>
        <end position="42"/>
    </location>
</feature>
<dbReference type="Proteomes" id="UP000198556">
    <property type="component" value="Unassembled WGS sequence"/>
</dbReference>
<reference evidence="3 4" key="1">
    <citation type="submission" date="2016-10" db="EMBL/GenBank/DDBJ databases">
        <authorList>
            <person name="de Groot N.N."/>
        </authorList>
    </citation>
    <scope>NUCLEOTIDE SEQUENCE [LARGE SCALE GENOMIC DNA]</scope>
    <source>
        <strain evidence="3 4">DSM 15827</strain>
    </source>
</reference>
<evidence type="ECO:0000256" key="1">
    <source>
        <dbReference type="SAM" id="Coils"/>
    </source>
</evidence>
<evidence type="ECO:0000313" key="4">
    <source>
        <dbReference type="Proteomes" id="UP000198556"/>
    </source>
</evidence>
<feature type="coiled-coil region" evidence="1">
    <location>
        <begin position="189"/>
        <end position="266"/>
    </location>
</feature>
<dbReference type="AlphaFoldDB" id="A0A1H9I0B3"/>
<sequence length="283" mass="33464">MKEKYNQLSFFLKDNPSLKYIFSISFYLIIFLFFVTSNLFFAKDKPVVEAARETIKVENSIAYEVLNKYKNENETEVAFLVAINPMKTTNREIGEITIVPKLKNATIQNATVEYIKGSDFLFVVDIKDLPEKWDAVQLNIKDSNSNNFVSFVMNRNDNHSDYLYTTISKQTFLATKEYAELESAKYELTLLERQRKEKITNQIEKLENQISQKQKELETIEQDTEYKTDKQLKEREQNIQNYQIEIERLKREIGTLESDESEFLEREQNISKKIEDIKTKYNL</sequence>
<keyword evidence="1" id="KW-0175">Coiled coil</keyword>
<accession>A0A1H9I0B3</accession>
<evidence type="ECO:0000256" key="2">
    <source>
        <dbReference type="SAM" id="Phobius"/>
    </source>
</evidence>
<dbReference type="RefSeq" id="WP_089745938.1">
    <property type="nucleotide sequence ID" value="NZ_FOGF01000004.1"/>
</dbReference>
<organism evidence="3 4">
    <name type="scientific">Granulicatella balaenopterae</name>
    <dbReference type="NCBI Taxonomy" id="137733"/>
    <lineage>
        <taxon>Bacteria</taxon>
        <taxon>Bacillati</taxon>
        <taxon>Bacillota</taxon>
        <taxon>Bacilli</taxon>
        <taxon>Lactobacillales</taxon>
        <taxon>Carnobacteriaceae</taxon>
        <taxon>Granulicatella</taxon>
    </lineage>
</organism>
<protein>
    <submittedName>
        <fullName evidence="3">Uncharacterized protein</fullName>
    </submittedName>
</protein>
<gene>
    <name evidence="3" type="ORF">SAMN05421767_10416</name>
</gene>